<dbReference type="Proteomes" id="UP000712947">
    <property type="component" value="Unassembled WGS sequence"/>
</dbReference>
<evidence type="ECO:0000313" key="3">
    <source>
        <dbReference type="Proteomes" id="UP000712947"/>
    </source>
</evidence>
<keyword evidence="1" id="KW-1133">Transmembrane helix</keyword>
<evidence type="ECO:0000256" key="1">
    <source>
        <dbReference type="SAM" id="Phobius"/>
    </source>
</evidence>
<gene>
    <name evidence="2" type="ORF">HB991_08550</name>
</gene>
<dbReference type="EMBL" id="JAASAI010000006">
    <property type="protein sequence ID" value="NIL22564.1"/>
    <property type="molecule type" value="Genomic_DNA"/>
</dbReference>
<keyword evidence="1" id="KW-0472">Membrane</keyword>
<comment type="caution">
    <text evidence="2">The sequence shown here is derived from an EMBL/GenBank/DDBJ whole genome shotgun (WGS) entry which is preliminary data.</text>
</comment>
<keyword evidence="1" id="KW-0812">Transmembrane</keyword>
<name>A0AA44CKP8_YERMO</name>
<protein>
    <submittedName>
        <fullName evidence="2">Pseudopilin</fullName>
    </submittedName>
</protein>
<dbReference type="InterPro" id="IPR031582">
    <property type="entry name" value="TadF"/>
</dbReference>
<dbReference type="Pfam" id="PF16964">
    <property type="entry name" value="TadF"/>
    <property type="match status" value="1"/>
</dbReference>
<reference evidence="2" key="1">
    <citation type="submission" date="2020-03" db="EMBL/GenBank/DDBJ databases">
        <authorList>
            <person name="Kislichkina A."/>
            <person name="Dentovskaya S."/>
            <person name="Shaikhutdinov R."/>
            <person name="Ivanov S."/>
            <person name="Sizova A."/>
            <person name="Solomentsev V."/>
            <person name="Bogun A."/>
        </authorList>
    </citation>
    <scope>NUCLEOTIDE SEQUENCE</scope>
    <source>
        <strain evidence="2">SCPM-O-B-7610</strain>
    </source>
</reference>
<sequence length="189" mass="21156">MFKKINYDNFILNRRGAVIVEFAFVAFIITLLIKVLITVATYQATVGKLDRISYSIAGIVRERERLYGSNSPLSAAQYNELKDLANKILLDSGVPNTKLKMTIERLNFRSATGLKIIDVNNSPIYTVGGCEPTRPLREMMELSPYSNSGQWLPLYQVTLCLPTAPWYNTLFSRGGTAIPIKSSAVTIER</sequence>
<accession>A0AA44CKP8</accession>
<evidence type="ECO:0000313" key="2">
    <source>
        <dbReference type="EMBL" id="NIL22564.1"/>
    </source>
</evidence>
<dbReference type="AlphaFoldDB" id="A0AA44CKP8"/>
<proteinExistence type="predicted"/>
<feature type="transmembrane region" description="Helical" evidence="1">
    <location>
        <begin position="20"/>
        <end position="42"/>
    </location>
</feature>
<dbReference type="RefSeq" id="WP_050143084.1">
    <property type="nucleotide sequence ID" value="NZ_CABHYE010000045.1"/>
</dbReference>
<organism evidence="2 3">
    <name type="scientific">Yersinia mollaretii</name>
    <dbReference type="NCBI Taxonomy" id="33060"/>
    <lineage>
        <taxon>Bacteria</taxon>
        <taxon>Pseudomonadati</taxon>
        <taxon>Pseudomonadota</taxon>
        <taxon>Gammaproteobacteria</taxon>
        <taxon>Enterobacterales</taxon>
        <taxon>Yersiniaceae</taxon>
        <taxon>Yersinia</taxon>
    </lineage>
</organism>